<dbReference type="Pfam" id="PF01648">
    <property type="entry name" value="ACPS"/>
    <property type="match status" value="1"/>
</dbReference>
<keyword evidence="6" id="KW-1185">Reference proteome</keyword>
<reference evidence="5 6" key="1">
    <citation type="submission" date="2020-08" db="EMBL/GenBank/DDBJ databases">
        <title>Genomic Encyclopedia of Type Strains, Phase IV (KMG-IV): sequencing the most valuable type-strain genomes for metagenomic binning, comparative biology and taxonomic classification.</title>
        <authorList>
            <person name="Goeker M."/>
        </authorList>
    </citation>
    <scope>NUCLEOTIDE SEQUENCE [LARGE SCALE GENOMIC DNA]</scope>
    <source>
        <strain evidence="5 6">DSM 15743</strain>
    </source>
</reference>
<evidence type="ECO:0000313" key="5">
    <source>
        <dbReference type="EMBL" id="MBB4042089.1"/>
    </source>
</evidence>
<dbReference type="GO" id="GO:0019878">
    <property type="term" value="P:lysine biosynthetic process via aminoadipic acid"/>
    <property type="evidence" value="ECO:0007669"/>
    <property type="project" value="TreeGrafter"/>
</dbReference>
<dbReference type="PANTHER" id="PTHR12215:SF10">
    <property type="entry name" value="L-AMINOADIPATE-SEMIALDEHYDE DEHYDROGENASE-PHOSPHOPANTETHEINYL TRANSFERASE"/>
    <property type="match status" value="1"/>
</dbReference>
<evidence type="ECO:0000259" key="4">
    <source>
        <dbReference type="Pfam" id="PF22624"/>
    </source>
</evidence>
<comment type="caution">
    <text evidence="5">The sequence shown here is derived from an EMBL/GenBank/DDBJ whole genome shotgun (WGS) entry which is preliminary data.</text>
</comment>
<dbReference type="EC" id="2.7.8.-" evidence="5"/>
<dbReference type="PANTHER" id="PTHR12215">
    <property type="entry name" value="PHOSPHOPANTETHEINE TRANSFERASE"/>
    <property type="match status" value="1"/>
</dbReference>
<evidence type="ECO:0000256" key="2">
    <source>
        <dbReference type="ARBA" id="ARBA00022679"/>
    </source>
</evidence>
<evidence type="ECO:0000313" key="6">
    <source>
        <dbReference type="Proteomes" id="UP000519439"/>
    </source>
</evidence>
<dbReference type="GO" id="GO:0005829">
    <property type="term" value="C:cytosol"/>
    <property type="evidence" value="ECO:0007669"/>
    <property type="project" value="TreeGrafter"/>
</dbReference>
<dbReference type="GO" id="GO:0000287">
    <property type="term" value="F:magnesium ion binding"/>
    <property type="evidence" value="ECO:0007669"/>
    <property type="project" value="InterPro"/>
</dbReference>
<dbReference type="Proteomes" id="UP000519439">
    <property type="component" value="Unassembled WGS sequence"/>
</dbReference>
<dbReference type="RefSeq" id="WP_035459794.1">
    <property type="nucleotide sequence ID" value="NZ_JACIDC010000019.1"/>
</dbReference>
<keyword evidence="2 5" id="KW-0808">Transferase</keyword>
<name>A0A7W6IJP9_9HYPH</name>
<accession>A0A7W6IJP9</accession>
<dbReference type="EMBL" id="JACIDC010000019">
    <property type="protein sequence ID" value="MBB4042089.1"/>
    <property type="molecule type" value="Genomic_DNA"/>
</dbReference>
<dbReference type="GO" id="GO:0008897">
    <property type="term" value="F:holo-[acyl-carrier-protein] synthase activity"/>
    <property type="evidence" value="ECO:0007669"/>
    <property type="project" value="InterPro"/>
</dbReference>
<gene>
    <name evidence="5" type="ORF">GGR34_003774</name>
</gene>
<feature type="domain" description="4'-phosphopantetheinyl transferase N-terminal" evidence="4">
    <location>
        <begin position="22"/>
        <end position="109"/>
    </location>
</feature>
<dbReference type="InterPro" id="IPR055066">
    <property type="entry name" value="AASDHPPT_N"/>
</dbReference>
<dbReference type="Pfam" id="PF22624">
    <property type="entry name" value="AASDHPPT_N"/>
    <property type="match status" value="1"/>
</dbReference>
<evidence type="ECO:0000259" key="3">
    <source>
        <dbReference type="Pfam" id="PF01648"/>
    </source>
</evidence>
<proteinExistence type="inferred from homology"/>
<dbReference type="SUPFAM" id="SSF56214">
    <property type="entry name" value="4'-phosphopantetheinyl transferase"/>
    <property type="match status" value="2"/>
</dbReference>
<evidence type="ECO:0000256" key="1">
    <source>
        <dbReference type="ARBA" id="ARBA00010990"/>
    </source>
</evidence>
<dbReference type="InterPro" id="IPR008278">
    <property type="entry name" value="4-PPantetheinyl_Trfase_dom"/>
</dbReference>
<dbReference type="InterPro" id="IPR037143">
    <property type="entry name" value="4-PPantetheinyl_Trfase_dom_sf"/>
</dbReference>
<dbReference type="InterPro" id="IPR050559">
    <property type="entry name" value="P-Pant_transferase_sf"/>
</dbReference>
<sequence length="204" mass="22844">MRPVLENDGWEVLAFGLDAQPSRIEDISACLSEDERRRSRNLTLERDRRRFIMARAQLRHLLASRIGIAPSEVELEYGPQGKPRLSRRMPGRELHFGASRSEDLAVIALSVKHEVGVDIEAVRPVPEADDIAALCFSVPEYESYRALDAEDKPEGFLRRWTRLEALAKALGCGLGCSFSADEQDWTVHSFVPKPGYIGTVAVLN</sequence>
<protein>
    <submittedName>
        <fullName evidence="5">4'-phosphopantetheinyl transferase</fullName>
        <ecNumber evidence="5">2.7.8.-</ecNumber>
    </submittedName>
</protein>
<dbReference type="Gene3D" id="3.90.470.20">
    <property type="entry name" value="4'-phosphopantetheinyl transferase domain"/>
    <property type="match status" value="1"/>
</dbReference>
<organism evidence="5 6">
    <name type="scientific">Microvirga flocculans</name>
    <dbReference type="NCBI Taxonomy" id="217168"/>
    <lineage>
        <taxon>Bacteria</taxon>
        <taxon>Pseudomonadati</taxon>
        <taxon>Pseudomonadota</taxon>
        <taxon>Alphaproteobacteria</taxon>
        <taxon>Hyphomicrobiales</taxon>
        <taxon>Methylobacteriaceae</taxon>
        <taxon>Microvirga</taxon>
    </lineage>
</organism>
<comment type="similarity">
    <text evidence="1">Belongs to the P-Pant transferase superfamily. Gsp/Sfp/HetI/AcpT family.</text>
</comment>
<feature type="domain" description="4'-phosphopantetheinyl transferase" evidence="3">
    <location>
        <begin position="115"/>
        <end position="182"/>
    </location>
</feature>
<dbReference type="AlphaFoldDB" id="A0A7W6IJP9"/>